<dbReference type="Proteomes" id="UP001497382">
    <property type="component" value="Unassembled WGS sequence"/>
</dbReference>
<dbReference type="PROSITE" id="PS00237">
    <property type="entry name" value="G_PROTEIN_RECEP_F1_1"/>
    <property type="match status" value="1"/>
</dbReference>
<evidence type="ECO:0000256" key="10">
    <source>
        <dbReference type="ARBA" id="ARBA00023224"/>
    </source>
</evidence>
<evidence type="ECO:0000256" key="13">
    <source>
        <dbReference type="SAM" id="Phobius"/>
    </source>
</evidence>
<dbReference type="PANTHER" id="PTHR24248:SF125">
    <property type="entry name" value="DOPAMINE D2-LIKE RECEPTOR"/>
    <property type="match status" value="1"/>
</dbReference>
<feature type="transmembrane region" description="Helical" evidence="13">
    <location>
        <begin position="215"/>
        <end position="236"/>
    </location>
</feature>
<dbReference type="SMART" id="SM01381">
    <property type="entry name" value="7TM_GPCR_Srsx"/>
    <property type="match status" value="1"/>
</dbReference>
<feature type="region of interest" description="Disordered" evidence="12">
    <location>
        <begin position="426"/>
        <end position="445"/>
    </location>
</feature>
<dbReference type="Pfam" id="PF00001">
    <property type="entry name" value="7tm_1"/>
    <property type="match status" value="1"/>
</dbReference>
<dbReference type="PANTHER" id="PTHR24248">
    <property type="entry name" value="ADRENERGIC RECEPTOR-RELATED G-PROTEIN COUPLED RECEPTOR"/>
    <property type="match status" value="1"/>
</dbReference>
<proteinExistence type="inferred from homology"/>
<evidence type="ECO:0000256" key="12">
    <source>
        <dbReference type="SAM" id="MobiDB-lite"/>
    </source>
</evidence>
<keyword evidence="7 13" id="KW-0472">Membrane</keyword>
<feature type="region of interest" description="Disordered" evidence="12">
    <location>
        <begin position="396"/>
        <end position="421"/>
    </location>
</feature>
<keyword evidence="9 11" id="KW-0675">Receptor</keyword>
<feature type="region of interest" description="Disordered" evidence="12">
    <location>
        <begin position="303"/>
        <end position="329"/>
    </location>
</feature>
<evidence type="ECO:0000256" key="9">
    <source>
        <dbReference type="ARBA" id="ARBA00023170"/>
    </source>
</evidence>
<feature type="transmembrane region" description="Helical" evidence="13">
    <location>
        <begin position="56"/>
        <end position="80"/>
    </location>
</feature>
<dbReference type="GO" id="GO:0004930">
    <property type="term" value="F:G protein-coupled receptor activity"/>
    <property type="evidence" value="ECO:0007669"/>
    <property type="project" value="UniProtKB-KW"/>
</dbReference>
<keyword evidence="5 13" id="KW-1133">Transmembrane helix</keyword>
<keyword evidence="16" id="KW-1185">Reference proteome</keyword>
<dbReference type="GO" id="GO:0001591">
    <property type="term" value="F:dopamine neurotransmitter receptor activity, coupled via Gi/Go"/>
    <property type="evidence" value="ECO:0007669"/>
    <property type="project" value="TreeGrafter"/>
</dbReference>
<gene>
    <name evidence="15" type="ORF">LARSCL_LOCUS11652</name>
</gene>
<feature type="region of interest" description="Disordered" evidence="12">
    <location>
        <begin position="361"/>
        <end position="380"/>
    </location>
</feature>
<evidence type="ECO:0000256" key="7">
    <source>
        <dbReference type="ARBA" id="ARBA00023136"/>
    </source>
</evidence>
<feature type="transmembrane region" description="Helical" evidence="13">
    <location>
        <begin position="175"/>
        <end position="195"/>
    </location>
</feature>
<dbReference type="Gene3D" id="1.20.1070.10">
    <property type="entry name" value="Rhodopsin 7-helix transmembrane proteins"/>
    <property type="match status" value="2"/>
</dbReference>
<keyword evidence="6 11" id="KW-0297">G-protein coupled receptor</keyword>
<keyword evidence="3" id="KW-1003">Cell membrane</keyword>
<keyword evidence="8" id="KW-1015">Disulfide bond</keyword>
<dbReference type="GO" id="GO:0005886">
    <property type="term" value="C:plasma membrane"/>
    <property type="evidence" value="ECO:0007669"/>
    <property type="project" value="UniProtKB-SubCell"/>
</dbReference>
<comment type="caution">
    <text evidence="15">The sequence shown here is derived from an EMBL/GenBank/DDBJ whole genome shotgun (WGS) entry which is preliminary data.</text>
</comment>
<feature type="domain" description="G-protein coupled receptors family 1 profile" evidence="14">
    <location>
        <begin position="72"/>
        <end position="510"/>
    </location>
</feature>
<evidence type="ECO:0000256" key="8">
    <source>
        <dbReference type="ARBA" id="ARBA00023157"/>
    </source>
</evidence>
<feature type="transmembrane region" description="Helical" evidence="13">
    <location>
        <begin position="452"/>
        <end position="469"/>
    </location>
</feature>
<evidence type="ECO:0000256" key="4">
    <source>
        <dbReference type="ARBA" id="ARBA00022692"/>
    </source>
</evidence>
<accession>A0AAV2AC93</accession>
<feature type="transmembrane region" description="Helical" evidence="13">
    <location>
        <begin position="489"/>
        <end position="513"/>
    </location>
</feature>
<comment type="subcellular location">
    <subcellularLocation>
        <location evidence="1">Cell membrane</location>
        <topology evidence="1">Multi-pass membrane protein</topology>
    </subcellularLocation>
</comment>
<feature type="transmembrane region" description="Helical" evidence="13">
    <location>
        <begin position="133"/>
        <end position="154"/>
    </location>
</feature>
<evidence type="ECO:0000259" key="14">
    <source>
        <dbReference type="PROSITE" id="PS50262"/>
    </source>
</evidence>
<dbReference type="EMBL" id="CAXIEN010000146">
    <property type="protein sequence ID" value="CAL1281592.1"/>
    <property type="molecule type" value="Genomic_DNA"/>
</dbReference>
<dbReference type="SUPFAM" id="SSF81321">
    <property type="entry name" value="Family A G protein-coupled receptor-like"/>
    <property type="match status" value="1"/>
</dbReference>
<dbReference type="FunFam" id="1.20.1070.10:FF:000523">
    <property type="entry name" value="5-hydroxytryptamine receptor 2B"/>
    <property type="match status" value="1"/>
</dbReference>
<comment type="similarity">
    <text evidence="2 11">Belongs to the G-protein coupled receptor 1 family.</text>
</comment>
<dbReference type="InterPro" id="IPR000276">
    <property type="entry name" value="GPCR_Rhodpsn"/>
</dbReference>
<evidence type="ECO:0000256" key="1">
    <source>
        <dbReference type="ARBA" id="ARBA00004651"/>
    </source>
</evidence>
<organism evidence="15 16">
    <name type="scientific">Larinioides sclopetarius</name>
    <dbReference type="NCBI Taxonomy" id="280406"/>
    <lineage>
        <taxon>Eukaryota</taxon>
        <taxon>Metazoa</taxon>
        <taxon>Ecdysozoa</taxon>
        <taxon>Arthropoda</taxon>
        <taxon>Chelicerata</taxon>
        <taxon>Arachnida</taxon>
        <taxon>Araneae</taxon>
        <taxon>Araneomorphae</taxon>
        <taxon>Entelegynae</taxon>
        <taxon>Araneoidea</taxon>
        <taxon>Araneidae</taxon>
        <taxon>Larinioides</taxon>
    </lineage>
</organism>
<feature type="region of interest" description="Disordered" evidence="12">
    <location>
        <begin position="252"/>
        <end position="288"/>
    </location>
</feature>
<evidence type="ECO:0000256" key="6">
    <source>
        <dbReference type="ARBA" id="ARBA00023040"/>
    </source>
</evidence>
<evidence type="ECO:0000256" key="11">
    <source>
        <dbReference type="RuleBase" id="RU000688"/>
    </source>
</evidence>
<evidence type="ECO:0000256" key="3">
    <source>
        <dbReference type="ARBA" id="ARBA00022475"/>
    </source>
</evidence>
<dbReference type="GO" id="GO:0045202">
    <property type="term" value="C:synapse"/>
    <property type="evidence" value="ECO:0007669"/>
    <property type="project" value="GOC"/>
</dbReference>
<evidence type="ECO:0000313" key="15">
    <source>
        <dbReference type="EMBL" id="CAL1281592.1"/>
    </source>
</evidence>
<feature type="compositionally biased region" description="Polar residues" evidence="12">
    <location>
        <begin position="261"/>
        <end position="288"/>
    </location>
</feature>
<dbReference type="CDD" id="cd15053">
    <property type="entry name" value="7tmA_D2-like_dopamine_R"/>
    <property type="match status" value="1"/>
</dbReference>
<evidence type="ECO:0000256" key="5">
    <source>
        <dbReference type="ARBA" id="ARBA00022989"/>
    </source>
</evidence>
<name>A0AAV2AC93_9ARAC</name>
<protein>
    <recommendedName>
        <fullName evidence="14">G-protein coupled receptors family 1 profile domain-containing protein</fullName>
    </recommendedName>
</protein>
<evidence type="ECO:0000313" key="16">
    <source>
        <dbReference type="Proteomes" id="UP001497382"/>
    </source>
</evidence>
<dbReference type="PRINTS" id="PR00237">
    <property type="entry name" value="GPCRRHODOPSN"/>
</dbReference>
<keyword evidence="10 11" id="KW-0807">Transducer</keyword>
<feature type="compositionally biased region" description="Acidic residues" evidence="12">
    <location>
        <begin position="312"/>
        <end position="322"/>
    </location>
</feature>
<dbReference type="FunFam" id="1.20.1070.10:FF:000233">
    <property type="entry name" value="CLUMA_CG012980, isoform A"/>
    <property type="match status" value="1"/>
</dbReference>
<dbReference type="AlphaFoldDB" id="A0AAV2AC93"/>
<sequence length="529" mass="58602">MSLNIVPSLVLDPFNSSNVEQDESFLDSDSFNLSITSNNISHNESFVEEYTGTEKVFWALLLLPLPLVAVFGNILVILSVYKEKSLQTVTNYFIVSLAFADLLVAAVVMPFAVYVLMSQVNGDWELSDTLCDFYIAVDVTCSTASIFNLVAISIDRYIAVTQPIKYSKHKNSTRVSLTIAIVWLVSAAIGSPIVLGLNTSPERTPQLCVFYNSDFIIYSSLSSFYIPCIVMIFLYYKIFKAIHERAKKNKLRAGGSESGGYRSTGTSSLTPDTAGSLNKQTQPSSSTSYGCKGLQIVVEKDGFTTNTGSGSQEDDYDDDTAGDDSYRQESVRGATAASAMLLSAFMTETIRIEIPINGNTDSGYGTSHVEQETQFTTEQTSPKHFLSGIDLVAARGQPKRNGTSKSKGGRDGSDMSGGIKKRSRFNLGRRHKSSRKKREKVSAKRERKATKTLAIVLGMFLMCWVPFFTCNILDAICIKLENDDWRPGMTIFLLTTWLGYINSCVNPVIYTIFNMEFRKAFKKLLIDSW</sequence>
<dbReference type="InterPro" id="IPR017452">
    <property type="entry name" value="GPCR_Rhodpsn_7TM"/>
</dbReference>
<evidence type="ECO:0000256" key="2">
    <source>
        <dbReference type="ARBA" id="ARBA00010663"/>
    </source>
</evidence>
<feature type="transmembrane region" description="Helical" evidence="13">
    <location>
        <begin position="92"/>
        <end position="113"/>
    </location>
</feature>
<dbReference type="PROSITE" id="PS50262">
    <property type="entry name" value="G_PROTEIN_RECEP_F1_2"/>
    <property type="match status" value="1"/>
</dbReference>
<keyword evidence="4 11" id="KW-0812">Transmembrane</keyword>
<reference evidence="15 16" key="1">
    <citation type="submission" date="2024-04" db="EMBL/GenBank/DDBJ databases">
        <authorList>
            <person name="Rising A."/>
            <person name="Reimegard J."/>
            <person name="Sonavane S."/>
            <person name="Akerstrom W."/>
            <person name="Nylinder S."/>
            <person name="Hedman E."/>
            <person name="Kallberg Y."/>
        </authorList>
    </citation>
    <scope>NUCLEOTIDE SEQUENCE [LARGE SCALE GENOMIC DNA]</scope>
</reference>